<sequence>MTRYRNVGLFLFLAAVWGAAFMAIKAGLGTPSDPGGFFETPVLFAAIRYDVAGVLMLGYAVYATDHPVPRGRDEWATVVVGSVLIMAGYHALLFIGETDPAVTSAAAAVIVSLSPVLTAGFARAFLPVERLTTFGLAGLLLGLVGVAILSDPDPNNLLTGGTVAKLLIFAAAICFALGSVLTRRIDADFPIETMEAWTMLGGAVLMHIVSVGIGESVSDVTWTGETLLAVGYLSVVASAIGFLVYFVLLERLGALEINLVSYVAPVFAALTGWLFRGEIPTVYTVVGFVVIFVGFLLLKRESLRRELPRLRRELKTFGTRE</sequence>
<dbReference type="RefSeq" id="WP_129784731.1">
    <property type="nucleotide sequence ID" value="NZ_RZHH01000002.1"/>
</dbReference>
<evidence type="ECO:0000256" key="5">
    <source>
        <dbReference type="SAM" id="Phobius"/>
    </source>
</evidence>
<dbReference type="GO" id="GO:0016020">
    <property type="term" value="C:membrane"/>
    <property type="evidence" value="ECO:0007669"/>
    <property type="project" value="UniProtKB-SubCell"/>
</dbReference>
<feature type="domain" description="EamA" evidence="6">
    <location>
        <begin position="9"/>
        <end position="150"/>
    </location>
</feature>
<keyword evidence="4 5" id="KW-0472">Membrane</keyword>
<keyword evidence="3 5" id="KW-1133">Transmembrane helix</keyword>
<dbReference type="PANTHER" id="PTHR32322:SF2">
    <property type="entry name" value="EAMA DOMAIN-CONTAINING PROTEIN"/>
    <property type="match status" value="1"/>
</dbReference>
<dbReference type="InterPro" id="IPR000620">
    <property type="entry name" value="EamA_dom"/>
</dbReference>
<comment type="subcellular location">
    <subcellularLocation>
        <location evidence="1">Membrane</location>
        <topology evidence="1">Multi-pass membrane protein</topology>
    </subcellularLocation>
</comment>
<evidence type="ECO:0000313" key="8">
    <source>
        <dbReference type="Proteomes" id="UP000294028"/>
    </source>
</evidence>
<evidence type="ECO:0000313" key="7">
    <source>
        <dbReference type="EMBL" id="RYJ14341.1"/>
    </source>
</evidence>
<feature type="transmembrane region" description="Helical" evidence="5">
    <location>
        <begin position="75"/>
        <end position="95"/>
    </location>
</feature>
<keyword evidence="2 5" id="KW-0812">Transmembrane</keyword>
<feature type="transmembrane region" description="Helical" evidence="5">
    <location>
        <begin position="133"/>
        <end position="150"/>
    </location>
</feature>
<dbReference type="InterPro" id="IPR050638">
    <property type="entry name" value="AA-Vitamin_Transporters"/>
</dbReference>
<feature type="transmembrane region" description="Helical" evidence="5">
    <location>
        <begin position="281"/>
        <end position="298"/>
    </location>
</feature>
<protein>
    <submittedName>
        <fullName evidence="7">EamA/RhaT family transporter</fullName>
    </submittedName>
</protein>
<organism evidence="7 8">
    <name type="scientific">Halogeometricum borinquense</name>
    <dbReference type="NCBI Taxonomy" id="60847"/>
    <lineage>
        <taxon>Archaea</taxon>
        <taxon>Methanobacteriati</taxon>
        <taxon>Methanobacteriota</taxon>
        <taxon>Stenosarchaea group</taxon>
        <taxon>Halobacteria</taxon>
        <taxon>Halobacteriales</taxon>
        <taxon>Haloferacaceae</taxon>
        <taxon>Halogeometricum</taxon>
    </lineage>
</organism>
<feature type="transmembrane region" description="Helical" evidence="5">
    <location>
        <begin position="255"/>
        <end position="275"/>
    </location>
</feature>
<dbReference type="EMBL" id="RZHH01000002">
    <property type="protein sequence ID" value="RYJ14341.1"/>
    <property type="molecule type" value="Genomic_DNA"/>
</dbReference>
<proteinExistence type="predicted"/>
<gene>
    <name evidence="7" type="ORF">ELS19_10515</name>
</gene>
<dbReference type="InterPro" id="IPR037185">
    <property type="entry name" value="EmrE-like"/>
</dbReference>
<dbReference type="PANTHER" id="PTHR32322">
    <property type="entry name" value="INNER MEMBRANE TRANSPORTER"/>
    <property type="match status" value="1"/>
</dbReference>
<evidence type="ECO:0000256" key="2">
    <source>
        <dbReference type="ARBA" id="ARBA00022692"/>
    </source>
</evidence>
<feature type="transmembrane region" description="Helical" evidence="5">
    <location>
        <begin position="226"/>
        <end position="248"/>
    </location>
</feature>
<dbReference type="Proteomes" id="UP000294028">
    <property type="component" value="Unassembled WGS sequence"/>
</dbReference>
<comment type="caution">
    <text evidence="7">The sequence shown here is derived from an EMBL/GenBank/DDBJ whole genome shotgun (WGS) entry which is preliminary data.</text>
</comment>
<feature type="transmembrane region" description="Helical" evidence="5">
    <location>
        <begin position="162"/>
        <end position="182"/>
    </location>
</feature>
<feature type="transmembrane region" description="Helical" evidence="5">
    <location>
        <begin position="194"/>
        <end position="214"/>
    </location>
</feature>
<dbReference type="Pfam" id="PF00892">
    <property type="entry name" value="EamA"/>
    <property type="match status" value="2"/>
</dbReference>
<feature type="transmembrane region" description="Helical" evidence="5">
    <location>
        <begin position="46"/>
        <end position="63"/>
    </location>
</feature>
<feature type="transmembrane region" description="Helical" evidence="5">
    <location>
        <begin position="101"/>
        <end position="126"/>
    </location>
</feature>
<feature type="domain" description="EamA" evidence="6">
    <location>
        <begin position="166"/>
        <end position="298"/>
    </location>
</feature>
<evidence type="ECO:0000256" key="3">
    <source>
        <dbReference type="ARBA" id="ARBA00022989"/>
    </source>
</evidence>
<dbReference type="SUPFAM" id="SSF103481">
    <property type="entry name" value="Multidrug resistance efflux transporter EmrE"/>
    <property type="match status" value="2"/>
</dbReference>
<evidence type="ECO:0000256" key="4">
    <source>
        <dbReference type="ARBA" id="ARBA00023136"/>
    </source>
</evidence>
<evidence type="ECO:0000259" key="6">
    <source>
        <dbReference type="Pfam" id="PF00892"/>
    </source>
</evidence>
<accession>A0A482TMB0</accession>
<name>A0A482TMB0_9EURY</name>
<reference evidence="7 8" key="1">
    <citation type="submission" date="2018-12" db="EMBL/GenBank/DDBJ databases">
        <title>Genome analysis provides insights into bioremediation potentialities of Halogeometricum borinquense strain N11.</title>
        <authorList>
            <person name="Najjari A."/>
            <person name="Youssef N."/>
            <person name="Fhoula I."/>
            <person name="Ben Dhia O."/>
            <person name="Mahjoubi M."/>
            <person name="Ouzari H.I."/>
            <person name="Cherif A."/>
        </authorList>
    </citation>
    <scope>NUCLEOTIDE SEQUENCE [LARGE SCALE GENOMIC DNA]</scope>
    <source>
        <strain evidence="7 8">N11</strain>
    </source>
</reference>
<evidence type="ECO:0000256" key="1">
    <source>
        <dbReference type="ARBA" id="ARBA00004141"/>
    </source>
</evidence>
<dbReference type="AlphaFoldDB" id="A0A482TMB0"/>